<protein>
    <submittedName>
        <fullName evidence="1">Uncharacterized protein</fullName>
    </submittedName>
</protein>
<name>A0A811BLE5_9VIRU</name>
<accession>A0A811BLE5</accession>
<evidence type="ECO:0000313" key="1">
    <source>
        <dbReference type="EMBL" id="BCU02789.1"/>
    </source>
</evidence>
<dbReference type="Proteomes" id="UP001253637">
    <property type="component" value="Segment"/>
</dbReference>
<proteinExistence type="predicted"/>
<dbReference type="EMBL" id="LC625835">
    <property type="protein sequence ID" value="BCU02789.1"/>
    <property type="molecule type" value="Genomic_DNA"/>
</dbReference>
<organism evidence="1 2">
    <name type="scientific">Pandoravirus japonicus</name>
    <dbReference type="NCBI Taxonomy" id="2823154"/>
    <lineage>
        <taxon>Viruses</taxon>
        <taxon>Pandoravirus</taxon>
    </lineage>
</organism>
<sequence length="480" mass="50656">MADAQRRLAALAALDEIVAAVAARNHRGVAMGVVASAVRARTGVDLGEWAMRLAYPAWTDLVRALPCVRALVAHGADWHLLPAALQHLPGDEGQWNRAPASPEPVVPTPHVVVRTARQCHKAVADLRRFAFVSLVVDASPCHDLGMVYVGAREGDGQRAVCYAFDVHATAPGTGWHGAAEIFDAGGLAWFLGDPAVPKAVCGVGPGHDSGAHIAAKDLARSVRAPVAGCNGGTAIGLLVRGIVRVLPLCTERVSATADGPGGRAWAQAAAAPNGDRWHWLRRPLSPHVLANGAERAMVLCAAYEAAQKARTSNRPMRPLATGRPAPLVPTTDSLLCIAAAQTAACAAWPVPVVLGHDRRPNRDGGHPDVVAAPNGVRGRRAVGREEKDRTVAHCGPKAGPIDVDDTDRDWDDLWRAVQQHMAVSAAADSYAATATGTFPRHEQPCAQIHYDQHADDQHTDDVCGFHQALLPSSLWAYGAP</sequence>
<evidence type="ECO:0000313" key="2">
    <source>
        <dbReference type="Proteomes" id="UP001253637"/>
    </source>
</evidence>
<reference evidence="1" key="1">
    <citation type="submission" date="2021-04" db="EMBL/GenBank/DDBJ databases">
        <title>Draft Genome Sequence of Pandoravirus japonicus, Isolated from the Sabaishi River of Niigata, Japan.</title>
        <authorList>
            <person name="Hosokawa N."/>
            <person name="Takahashi H."/>
            <person name="Aoki K."/>
            <person name="Takemura M."/>
        </authorList>
    </citation>
    <scope>NUCLEOTIDE SEQUENCE</scope>
</reference>